<name>A0A147I1D8_9SPHN</name>
<comment type="caution">
    <text evidence="1">The sequence shown here is derived from an EMBL/GenBank/DDBJ whole genome shotgun (WGS) entry which is preliminary data.</text>
</comment>
<dbReference type="RefSeq" id="WP_058732860.1">
    <property type="nucleotide sequence ID" value="NZ_LDTD01000040.1"/>
</dbReference>
<dbReference type="InterPro" id="IPR045425">
    <property type="entry name" value="DUF6508"/>
</dbReference>
<gene>
    <name evidence="1" type="ORF">NS319_06115</name>
</gene>
<organism evidence="1 2">
    <name type="scientific">Sphingomonas sanguinis</name>
    <dbReference type="NCBI Taxonomy" id="33051"/>
    <lineage>
        <taxon>Bacteria</taxon>
        <taxon>Pseudomonadati</taxon>
        <taxon>Pseudomonadota</taxon>
        <taxon>Alphaproteobacteria</taxon>
        <taxon>Sphingomonadales</taxon>
        <taxon>Sphingomonadaceae</taxon>
        <taxon>Sphingomonas</taxon>
    </lineage>
</organism>
<sequence>MDQSTLRNIAAFAPLLAAPDFIAGEWAEVTRSPEGVLSLPWFRLSETASAFVAAISTEDVASHYLAVKDAQERASLMRLAQDPAAMADASVEQLGWVLTYQMRSERFVEGSLAQAFDTGLMRAIAERAAVLAALDPT</sequence>
<accession>A0A147I1D8</accession>
<evidence type="ECO:0000313" key="1">
    <source>
        <dbReference type="EMBL" id="KTT71371.1"/>
    </source>
</evidence>
<protein>
    <submittedName>
        <fullName evidence="1">Uncharacterized protein</fullName>
    </submittedName>
</protein>
<dbReference type="Pfam" id="PF20118">
    <property type="entry name" value="DUF6508"/>
    <property type="match status" value="1"/>
</dbReference>
<dbReference type="AlphaFoldDB" id="A0A147I1D8"/>
<dbReference type="EMBL" id="LDTD01000040">
    <property type="protein sequence ID" value="KTT71371.1"/>
    <property type="molecule type" value="Genomic_DNA"/>
</dbReference>
<proteinExistence type="predicted"/>
<evidence type="ECO:0000313" key="2">
    <source>
        <dbReference type="Proteomes" id="UP000072867"/>
    </source>
</evidence>
<dbReference type="Proteomes" id="UP000072867">
    <property type="component" value="Unassembled WGS sequence"/>
</dbReference>
<dbReference type="PATRIC" id="fig|33051.3.peg.2227"/>
<reference evidence="1 2" key="1">
    <citation type="journal article" date="2016" name="Front. Microbiol.">
        <title>Genomic Resource of Rice Seed Associated Bacteria.</title>
        <authorList>
            <person name="Midha S."/>
            <person name="Bansal K."/>
            <person name="Sharma S."/>
            <person name="Kumar N."/>
            <person name="Patil P.P."/>
            <person name="Chaudhry V."/>
            <person name="Patil P.B."/>
        </authorList>
    </citation>
    <scope>NUCLEOTIDE SEQUENCE [LARGE SCALE GENOMIC DNA]</scope>
    <source>
        <strain evidence="1 2">NS319</strain>
    </source>
</reference>